<evidence type="ECO:0000313" key="1">
    <source>
        <dbReference type="EMBL" id="KAH9804611.1"/>
    </source>
</evidence>
<dbReference type="EMBL" id="CM039170">
    <property type="protein sequence ID" value="KAH9804611.1"/>
    <property type="molecule type" value="Genomic_DNA"/>
</dbReference>
<evidence type="ECO:0000313" key="2">
    <source>
        <dbReference type="Proteomes" id="UP000829398"/>
    </source>
</evidence>
<sequence>MSIALERNNSNPIQRSKFMQCVSSVYDSPETEAFTGDRRFPVGEEREDSSSTSSIGRNSDVSEVPSDGEDSDEVQSSYKGPLDTLNALEQVLPIKRGISSFYNGKSKSFTSLADVSSASSIKELAKPEDPYTRKRKNLLAHNNLFDKNHNHQFKSNGRGASKKPANCGRSAMVPGMTMKSCDMNHRGDSDSIASSHLHHLPPLHPQEWYHYRSILAMLVGHKERNSQRNKSDIRRTPAGSWLIFVVSLHQLSTVVYHILDTMPPSSFVSEQEFKMFHSIDRELYTLLTINLWRDPVESLQIMALWLWLERTSLNDVVSKILTLPDVLIHEIADEAVTCLNCINNDHSACSSESYVIPLTQSVMDKEISLRFFHENRLKATEGVAKVANEVCIRALNDIMQRAVARNAAQSIADSQKMMTAQPFQQSPVHPGFSQMRFGSSDVLESVTPENEVPPDDRTMFVTFSKGYPVEEREVGEFFTRTYGDCFESLVMQDVQSSEQSLFAKIVFRSAATIDVILNGMGKVKFTINGKHVWARKYVPKPPKSQLMPSLPSV</sequence>
<comment type="caution">
    <text evidence="1">The sequence shown here is derived from an EMBL/GenBank/DDBJ whole genome shotgun (WGS) entry which is preliminary data.</text>
</comment>
<accession>A0ACB8P3D6</accession>
<organism evidence="1 2">
    <name type="scientific">Citrus sinensis</name>
    <name type="common">Sweet orange</name>
    <name type="synonym">Citrus aurantium var. sinensis</name>
    <dbReference type="NCBI Taxonomy" id="2711"/>
    <lineage>
        <taxon>Eukaryota</taxon>
        <taxon>Viridiplantae</taxon>
        <taxon>Streptophyta</taxon>
        <taxon>Embryophyta</taxon>
        <taxon>Tracheophyta</taxon>
        <taxon>Spermatophyta</taxon>
        <taxon>Magnoliopsida</taxon>
        <taxon>eudicotyledons</taxon>
        <taxon>Gunneridae</taxon>
        <taxon>Pentapetalae</taxon>
        <taxon>rosids</taxon>
        <taxon>malvids</taxon>
        <taxon>Sapindales</taxon>
        <taxon>Rutaceae</taxon>
        <taxon>Aurantioideae</taxon>
        <taxon>Citrus</taxon>
    </lineage>
</organism>
<dbReference type="Proteomes" id="UP000829398">
    <property type="component" value="Chromosome 1"/>
</dbReference>
<proteinExistence type="predicted"/>
<gene>
    <name evidence="1" type="ORF">KPL71_002185</name>
</gene>
<name>A0ACB8P3D6_CITSI</name>
<reference evidence="2" key="1">
    <citation type="journal article" date="2023" name="Hortic. Res.">
        <title>A chromosome-level phased genome enabling allele-level studies in sweet orange: a case study on citrus Huanglongbing tolerance.</title>
        <authorList>
            <person name="Wu B."/>
            <person name="Yu Q."/>
            <person name="Deng Z."/>
            <person name="Duan Y."/>
            <person name="Luo F."/>
            <person name="Gmitter F. Jr."/>
        </authorList>
    </citation>
    <scope>NUCLEOTIDE SEQUENCE [LARGE SCALE GENOMIC DNA]</scope>
    <source>
        <strain evidence="2">cv. Valencia</strain>
    </source>
</reference>
<protein>
    <submittedName>
        <fullName evidence="1">F13O11.17 protein</fullName>
    </submittedName>
</protein>
<keyword evidence="2" id="KW-1185">Reference proteome</keyword>